<keyword evidence="4" id="KW-1185">Reference proteome</keyword>
<accession>A0AAN6SMN3</accession>
<evidence type="ECO:0000256" key="1">
    <source>
        <dbReference type="SAM" id="Coils"/>
    </source>
</evidence>
<evidence type="ECO:0000256" key="2">
    <source>
        <dbReference type="SAM" id="MobiDB-lite"/>
    </source>
</evidence>
<sequence length="372" mass="40722">MLICCSTLKTTTDMGVDDGPGLASGQMMEEEVSGASLNAGTMDEDALVGPAEPADDDDTPADPFDMAAVAQALAAVVRETTKENLDALVRAANCDIGALLQLATNGQANQQASNIILAGLIDRVYRFFETSWDDTFRTQAQTSQVMNTLSAHTTEPAALFPLLPAPAPTPDTNLAGNNPPAVTNIDELNARLDAMTAGFNARLDAMGAGFNNMAAGLNTINTRLDTITVRQNALEARVESQQEAVDMVLRHRRAHNNNNNNSSSSGTTTADGDDDDEDDVMDAVLARLERLGELRQEAERASIRRTEEEREERVDELDESLEAVDKETKATRKMVDDLVRQFRRMCTWQIARNEGDLTVEEWNDRLWELELY</sequence>
<protein>
    <submittedName>
        <fullName evidence="3">Uncharacterized protein</fullName>
    </submittedName>
</protein>
<feature type="region of interest" description="Disordered" evidence="2">
    <location>
        <begin position="254"/>
        <end position="277"/>
    </location>
</feature>
<evidence type="ECO:0000313" key="3">
    <source>
        <dbReference type="EMBL" id="KAK4032745.1"/>
    </source>
</evidence>
<name>A0AAN6SMN3_9PEZI</name>
<comment type="caution">
    <text evidence="3">The sequence shown here is derived from an EMBL/GenBank/DDBJ whole genome shotgun (WGS) entry which is preliminary data.</text>
</comment>
<evidence type="ECO:0000313" key="4">
    <source>
        <dbReference type="Proteomes" id="UP001303115"/>
    </source>
</evidence>
<organism evidence="3 4">
    <name type="scientific">Parachaetomium inaequale</name>
    <dbReference type="NCBI Taxonomy" id="2588326"/>
    <lineage>
        <taxon>Eukaryota</taxon>
        <taxon>Fungi</taxon>
        <taxon>Dikarya</taxon>
        <taxon>Ascomycota</taxon>
        <taxon>Pezizomycotina</taxon>
        <taxon>Sordariomycetes</taxon>
        <taxon>Sordariomycetidae</taxon>
        <taxon>Sordariales</taxon>
        <taxon>Chaetomiaceae</taxon>
        <taxon>Parachaetomium</taxon>
    </lineage>
</organism>
<keyword evidence="1" id="KW-0175">Coiled coil</keyword>
<feature type="compositionally biased region" description="Low complexity" evidence="2">
    <location>
        <begin position="256"/>
        <end position="270"/>
    </location>
</feature>
<proteinExistence type="predicted"/>
<reference evidence="4" key="1">
    <citation type="journal article" date="2023" name="Mol. Phylogenet. Evol.">
        <title>Genome-scale phylogeny and comparative genomics of the fungal order Sordariales.</title>
        <authorList>
            <person name="Hensen N."/>
            <person name="Bonometti L."/>
            <person name="Westerberg I."/>
            <person name="Brannstrom I.O."/>
            <person name="Guillou S."/>
            <person name="Cros-Aarteil S."/>
            <person name="Calhoun S."/>
            <person name="Haridas S."/>
            <person name="Kuo A."/>
            <person name="Mondo S."/>
            <person name="Pangilinan J."/>
            <person name="Riley R."/>
            <person name="LaButti K."/>
            <person name="Andreopoulos B."/>
            <person name="Lipzen A."/>
            <person name="Chen C."/>
            <person name="Yan M."/>
            <person name="Daum C."/>
            <person name="Ng V."/>
            <person name="Clum A."/>
            <person name="Steindorff A."/>
            <person name="Ohm R.A."/>
            <person name="Martin F."/>
            <person name="Silar P."/>
            <person name="Natvig D.O."/>
            <person name="Lalanne C."/>
            <person name="Gautier V."/>
            <person name="Ament-Velasquez S.L."/>
            <person name="Kruys A."/>
            <person name="Hutchinson M.I."/>
            <person name="Powell A.J."/>
            <person name="Barry K."/>
            <person name="Miller A.N."/>
            <person name="Grigoriev I.V."/>
            <person name="Debuchy R."/>
            <person name="Gladieux P."/>
            <person name="Hiltunen Thoren M."/>
            <person name="Johannesson H."/>
        </authorList>
    </citation>
    <scope>NUCLEOTIDE SEQUENCE [LARGE SCALE GENOMIC DNA]</scope>
    <source>
        <strain evidence="4">CBS 284.82</strain>
    </source>
</reference>
<dbReference type="Proteomes" id="UP001303115">
    <property type="component" value="Unassembled WGS sequence"/>
</dbReference>
<dbReference type="AlphaFoldDB" id="A0AAN6SMN3"/>
<feature type="coiled-coil region" evidence="1">
    <location>
        <begin position="281"/>
        <end position="327"/>
    </location>
</feature>
<dbReference type="EMBL" id="MU854579">
    <property type="protein sequence ID" value="KAK4032745.1"/>
    <property type="molecule type" value="Genomic_DNA"/>
</dbReference>
<gene>
    <name evidence="3" type="ORF">C8A01DRAFT_40808</name>
</gene>